<dbReference type="NCBIfam" id="TIGR00860">
    <property type="entry name" value="LIC"/>
    <property type="match status" value="1"/>
</dbReference>
<dbReference type="GeneID" id="109476926"/>
<keyword evidence="14" id="KW-0868">Chloride</keyword>
<evidence type="ECO:0000256" key="23">
    <source>
        <dbReference type="ARBA" id="ARBA00070417"/>
    </source>
</evidence>
<feature type="transmembrane region" description="Helical" evidence="25">
    <location>
        <begin position="277"/>
        <end position="301"/>
    </location>
</feature>
<reference evidence="29" key="1">
    <citation type="submission" date="2025-08" db="UniProtKB">
        <authorList>
            <consortium name="RefSeq"/>
        </authorList>
    </citation>
    <scope>IDENTIFICATION</scope>
    <source>
        <tissue evidence="29">Gonad</tissue>
    </source>
</reference>
<evidence type="ECO:0000256" key="2">
    <source>
        <dbReference type="ARBA" id="ARBA00022448"/>
    </source>
</evidence>
<keyword evidence="8 25" id="KW-0406">Ion transport</keyword>
<evidence type="ECO:0000256" key="21">
    <source>
        <dbReference type="ARBA" id="ARBA00061437"/>
    </source>
</evidence>
<proteinExistence type="inferred from homology"/>
<dbReference type="GO" id="GO:0022851">
    <property type="term" value="F:GABA-gated chloride ion channel activity"/>
    <property type="evidence" value="ECO:0007669"/>
    <property type="project" value="UniProtKB-ARBA"/>
</dbReference>
<dbReference type="PROSITE" id="PS00236">
    <property type="entry name" value="NEUROTR_ION_CHANNEL"/>
    <property type="match status" value="1"/>
</dbReference>
<keyword evidence="7" id="KW-0770">Synapse</keyword>
<keyword evidence="5" id="KW-0732">Signal</keyword>
<keyword evidence="28" id="KW-1185">Reference proteome</keyword>
<evidence type="ECO:0000256" key="3">
    <source>
        <dbReference type="ARBA" id="ARBA00022475"/>
    </source>
</evidence>
<dbReference type="GO" id="GO:0045211">
    <property type="term" value="C:postsynaptic membrane"/>
    <property type="evidence" value="ECO:0007669"/>
    <property type="project" value="UniProtKB-SubCell"/>
</dbReference>
<dbReference type="InterPro" id="IPR038050">
    <property type="entry name" value="Neuro_actylchol_rec"/>
</dbReference>
<evidence type="ECO:0000256" key="12">
    <source>
        <dbReference type="ARBA" id="ARBA00023173"/>
    </source>
</evidence>
<dbReference type="PRINTS" id="PR01160">
    <property type="entry name" value="GABAARBETA"/>
</dbReference>
<dbReference type="FunFam" id="2.70.170.10:FF:000011">
    <property type="entry name" value="Gamma-aminobutyric acid receptor subunit pi isoform X1"/>
    <property type="match status" value="1"/>
</dbReference>
<keyword evidence="13" id="KW-0325">Glycoprotein</keyword>
<comment type="subcellular location">
    <subcellularLocation>
        <location evidence="1">Apical cell membrane</location>
        <topology evidence="1">Multi-pass membrane protein</topology>
    </subcellularLocation>
    <subcellularLocation>
        <location evidence="19">Postsynaptic cell membrane</location>
        <topology evidence="19">Multi-pass membrane protein</topology>
    </subcellularLocation>
</comment>
<evidence type="ECO:0000256" key="16">
    <source>
        <dbReference type="ARBA" id="ARBA00023286"/>
    </source>
</evidence>
<dbReference type="InterPro" id="IPR006201">
    <property type="entry name" value="Neur_channel"/>
</dbReference>
<evidence type="ECO:0000256" key="11">
    <source>
        <dbReference type="ARBA" id="ARBA00023170"/>
    </source>
</evidence>
<dbReference type="Pfam" id="PF02932">
    <property type="entry name" value="Neur_chan_memb"/>
    <property type="match status" value="1"/>
</dbReference>
<evidence type="ECO:0000256" key="15">
    <source>
        <dbReference type="ARBA" id="ARBA00023257"/>
    </source>
</evidence>
<protein>
    <recommendedName>
        <fullName evidence="23">Gamma-aminobutyric acid receptor subunit pi</fullName>
    </recommendedName>
    <alternativeName>
        <fullName evidence="24">GABA(A) receptor subunit pi</fullName>
    </alternativeName>
</protein>
<dbReference type="CDD" id="cd19049">
    <property type="entry name" value="LGIC_TM_anion"/>
    <property type="match status" value="1"/>
</dbReference>
<dbReference type="PRINTS" id="PR00253">
    <property type="entry name" value="GABAARECEPTR"/>
</dbReference>
<dbReference type="Pfam" id="PF02931">
    <property type="entry name" value="Neur_chan_LBD"/>
    <property type="match status" value="1"/>
</dbReference>
<dbReference type="SUPFAM" id="SSF90112">
    <property type="entry name" value="Neurotransmitter-gated ion-channel transmembrane pore"/>
    <property type="match status" value="1"/>
</dbReference>
<dbReference type="Gene3D" id="2.70.170.10">
    <property type="entry name" value="Neurotransmitter-gated ion-channel ligand-binding domain"/>
    <property type="match status" value="1"/>
</dbReference>
<evidence type="ECO:0000256" key="8">
    <source>
        <dbReference type="ARBA" id="ARBA00023065"/>
    </source>
</evidence>
<keyword evidence="9 25" id="KW-0472">Membrane</keyword>
<feature type="domain" description="Neurotransmitter-gated ion-channel transmembrane" evidence="27">
    <location>
        <begin position="284"/>
        <end position="391"/>
    </location>
</feature>
<dbReference type="InterPro" id="IPR006028">
    <property type="entry name" value="GABAA/Glycine_rcpt"/>
</dbReference>
<evidence type="ECO:0000259" key="27">
    <source>
        <dbReference type="Pfam" id="PF02932"/>
    </source>
</evidence>
<dbReference type="PRINTS" id="PR00252">
    <property type="entry name" value="NRIONCHANNEL"/>
</dbReference>
<dbReference type="OrthoDB" id="8890589at2759"/>
<keyword evidence="6 25" id="KW-1133">Transmembrane helix</keyword>
<dbReference type="InterPro" id="IPR002289">
    <property type="entry name" value="GABAAb_rcpt"/>
</dbReference>
<dbReference type="FunFam" id="1.20.58.390:FF:000005">
    <property type="entry name" value="Putative gamma-aminobutyric acid receptor subunit rho-2-like"/>
    <property type="match status" value="1"/>
</dbReference>
<keyword evidence="4 25" id="KW-0812">Transmembrane</keyword>
<evidence type="ECO:0000256" key="17">
    <source>
        <dbReference type="ARBA" id="ARBA00023303"/>
    </source>
</evidence>
<dbReference type="GO" id="GO:0004890">
    <property type="term" value="F:GABA-A receptor activity"/>
    <property type="evidence" value="ECO:0007669"/>
    <property type="project" value="InterPro"/>
</dbReference>
<dbReference type="InterPro" id="IPR018000">
    <property type="entry name" value="Neurotransmitter_ion_chnl_CS"/>
</dbReference>
<evidence type="ECO:0000259" key="26">
    <source>
        <dbReference type="Pfam" id="PF02931"/>
    </source>
</evidence>
<evidence type="ECO:0000256" key="14">
    <source>
        <dbReference type="ARBA" id="ARBA00023214"/>
    </source>
</evidence>
<accession>A0A6P4ZRD7</accession>
<keyword evidence="16" id="KW-1071">Ligand-gated ion channel</keyword>
<evidence type="ECO:0000256" key="7">
    <source>
        <dbReference type="ARBA" id="ARBA00023018"/>
    </source>
</evidence>
<evidence type="ECO:0000256" key="9">
    <source>
        <dbReference type="ARBA" id="ARBA00023136"/>
    </source>
</evidence>
<evidence type="ECO:0000256" key="1">
    <source>
        <dbReference type="ARBA" id="ARBA00004424"/>
    </source>
</evidence>
<feature type="transmembrane region" description="Helical" evidence="25">
    <location>
        <begin position="342"/>
        <end position="361"/>
    </location>
</feature>
<keyword evidence="11" id="KW-0675">Receptor</keyword>
<comment type="catalytic activity">
    <reaction evidence="18">
        <text>chloride(in) = chloride(out)</text>
        <dbReference type="Rhea" id="RHEA:29823"/>
        <dbReference type="ChEBI" id="CHEBI:17996"/>
    </reaction>
</comment>
<gene>
    <name evidence="29" type="primary">LOC109476926</name>
</gene>
<keyword evidence="10" id="KW-1015">Disulfide bond</keyword>
<evidence type="ECO:0000313" key="29">
    <source>
        <dbReference type="RefSeq" id="XP_019633502.1"/>
    </source>
</evidence>
<keyword evidence="2 25" id="KW-0813">Transport</keyword>
<evidence type="ECO:0000256" key="18">
    <source>
        <dbReference type="ARBA" id="ARBA00024167"/>
    </source>
</evidence>
<dbReference type="InterPro" id="IPR006029">
    <property type="entry name" value="Neurotrans-gated_channel_TM"/>
</dbReference>
<evidence type="ECO:0000256" key="10">
    <source>
        <dbReference type="ARBA" id="ARBA00023157"/>
    </source>
</evidence>
<dbReference type="InterPro" id="IPR036734">
    <property type="entry name" value="Neur_chan_lig-bd_sf"/>
</dbReference>
<dbReference type="InterPro" id="IPR036719">
    <property type="entry name" value="Neuro-gated_channel_TM_sf"/>
</dbReference>
<dbReference type="RefSeq" id="XP_019633502.1">
    <property type="nucleotide sequence ID" value="XM_019777943.1"/>
</dbReference>
<dbReference type="GO" id="GO:0016324">
    <property type="term" value="C:apical plasma membrane"/>
    <property type="evidence" value="ECO:0007669"/>
    <property type="project" value="UniProtKB-SubCell"/>
</dbReference>
<dbReference type="Proteomes" id="UP000515135">
    <property type="component" value="Unplaced"/>
</dbReference>
<evidence type="ECO:0000256" key="22">
    <source>
        <dbReference type="ARBA" id="ARBA00064898"/>
    </source>
</evidence>
<dbReference type="Gene3D" id="1.20.58.390">
    <property type="entry name" value="Neurotransmitter-gated ion-channel transmembrane domain"/>
    <property type="match status" value="1"/>
</dbReference>
<evidence type="ECO:0000256" key="19">
    <source>
        <dbReference type="ARBA" id="ARBA00034104"/>
    </source>
</evidence>
<dbReference type="AlphaFoldDB" id="A0A6P4ZRD7"/>
<keyword evidence="15" id="KW-0628">Postsynaptic cell membrane</keyword>
<evidence type="ECO:0000313" key="28">
    <source>
        <dbReference type="Proteomes" id="UP000515135"/>
    </source>
</evidence>
<comment type="similarity">
    <text evidence="21">Belongs to the ligand-gated ion channel (TC 1.A.9) family. Gamma-aminobutyric acid receptor (TC 1.A.9.5) subfamily. GABRP sub-subfamily.</text>
</comment>
<dbReference type="PANTHER" id="PTHR18945">
    <property type="entry name" value="NEUROTRANSMITTER GATED ION CHANNEL"/>
    <property type="match status" value="1"/>
</dbReference>
<evidence type="ECO:0000256" key="4">
    <source>
        <dbReference type="ARBA" id="ARBA00022692"/>
    </source>
</evidence>
<dbReference type="SUPFAM" id="SSF63712">
    <property type="entry name" value="Nicotinic receptor ligand binding domain-like"/>
    <property type="match status" value="1"/>
</dbReference>
<name>A0A6P4ZRD7_BRABE</name>
<comment type="caution">
    <text evidence="25">Lacks conserved residue(s) required for the propagation of feature annotation.</text>
</comment>
<comment type="function">
    <text evidence="20">Pi subunit of the heteropentameric ligand-gated chloride channel gated by gamma-aminobutyric acid (GABA). GABA-gated chloride channels, also named GABA(A) receptors (GABAAR), consist of five subunits arranged around a central pore and contain GABA active binding site(s) located at the alpha and beta subunit interfaces. When activated by GABA, GABAARs selectively allow the flow of chloride anions across the cell membrane down their electrochemical gradient. Pi-containing GABAARs are mostly located in peripheral tissues. In the uterus, pi subunits modulate uterus contraction by altering the sensitivity of GABAARs to pregnanolone. In the lungs, pi-containing GABAARs contribute to pulmonary fluid transport via luminal secretion of chloride.</text>
</comment>
<comment type="subunit">
    <text evidence="22">Heteropentamer, formed by a combination of alpha (GABRA1-6), beta (GABRB1-3), gamma (GABRG1-3), delta (GABRD), epsilon (GABRE), rho (GABRR1-3), pi (GABRP) and theta (GABRQ) chains, each subunit exhibiting distinct physiological and pharmacological properties.</text>
</comment>
<evidence type="ECO:0000256" key="25">
    <source>
        <dbReference type="RuleBase" id="RU000687"/>
    </source>
</evidence>
<evidence type="ECO:0000256" key="20">
    <source>
        <dbReference type="ARBA" id="ARBA00059554"/>
    </source>
</evidence>
<keyword evidence="17 25" id="KW-0407">Ion channel</keyword>
<sequence length="515" mass="59749">MIHRLPCLSAVKPHGHIMASTDSSVLFLLFCFLFPYESFQVTPVSTNLTTVDWDPQPIQDNYLATSYTPAWVPDMKKKLVNYNRNLRPGFGGPPLLVRMSMDVVSIDHISEVDLDFTICILLRQYWKDERLAFTGTNESISLDGRLVEYLWVPDTFFPNSKFSFLHNVTMANRLLRLWPDGSIVYGQRVTVIAECNMDLRKYPLDKQNCSLHIESYGYTTDDMIFKWLKGDDSVRGLQNLQVAQFTVKNHRTKEMIATYETGGYPHVAFSFRLTREVAYIFLQMYVPSTLLVMISWVSFWINKDSPPARVSLGITTVLAQTTFVTSARASLPKISYIKAVDVYLLMCFFFVFGALLEYAVVSFESTRRKRKAAKREKEIQTQREREIAQRAAPKIDRSHCQASLGNYTLIINHAIMNKTAMDRLMAPGTRYIGIVRHPLEHFRSMFFLWDPPAPEKENPLGEYLDRNVNYNLERDRMIRRWRLVPKLKNFQAYTLGFHRQMVVSSNKTQIDEMIR</sequence>
<dbReference type="CDD" id="cd18990">
    <property type="entry name" value="LGIC_ECD_GABAAR"/>
    <property type="match status" value="1"/>
</dbReference>
<evidence type="ECO:0000256" key="13">
    <source>
        <dbReference type="ARBA" id="ARBA00023180"/>
    </source>
</evidence>
<evidence type="ECO:0000256" key="5">
    <source>
        <dbReference type="ARBA" id="ARBA00022729"/>
    </source>
</evidence>
<keyword evidence="12" id="KW-0869">Chloride channel</keyword>
<evidence type="ECO:0000256" key="6">
    <source>
        <dbReference type="ARBA" id="ARBA00022989"/>
    </source>
</evidence>
<organism evidence="28 29">
    <name type="scientific">Branchiostoma belcheri</name>
    <name type="common">Amphioxus</name>
    <dbReference type="NCBI Taxonomy" id="7741"/>
    <lineage>
        <taxon>Eukaryota</taxon>
        <taxon>Metazoa</taxon>
        <taxon>Chordata</taxon>
        <taxon>Cephalochordata</taxon>
        <taxon>Leptocardii</taxon>
        <taxon>Amphioxiformes</taxon>
        <taxon>Branchiostomatidae</taxon>
        <taxon>Branchiostoma</taxon>
    </lineage>
</organism>
<keyword evidence="3" id="KW-1003">Cell membrane</keyword>
<dbReference type="KEGG" id="bbel:109476926"/>
<dbReference type="InterPro" id="IPR006202">
    <property type="entry name" value="Neur_chan_lig-bd"/>
</dbReference>
<dbReference type="GO" id="GO:0034707">
    <property type="term" value="C:chloride channel complex"/>
    <property type="evidence" value="ECO:0007669"/>
    <property type="project" value="UniProtKB-KW"/>
</dbReference>
<evidence type="ECO:0000256" key="24">
    <source>
        <dbReference type="ARBA" id="ARBA00079775"/>
    </source>
</evidence>
<feature type="domain" description="Neurotransmitter-gated ion-channel ligand-binding" evidence="26">
    <location>
        <begin position="77"/>
        <end position="276"/>
    </location>
</feature>